<evidence type="ECO:0000259" key="9">
    <source>
        <dbReference type="Pfam" id="PF12704"/>
    </source>
</evidence>
<dbReference type="PANTHER" id="PTHR30572:SF4">
    <property type="entry name" value="ABC TRANSPORTER PERMEASE YTRF"/>
    <property type="match status" value="1"/>
</dbReference>
<evidence type="ECO:0000256" key="7">
    <source>
        <dbReference type="SAM" id="Phobius"/>
    </source>
</evidence>
<dbReference type="PATRIC" id="fig|679936.5.peg.2329"/>
<keyword evidence="4 7" id="KW-1133">Transmembrane helix</keyword>
<evidence type="ECO:0000256" key="3">
    <source>
        <dbReference type="ARBA" id="ARBA00022692"/>
    </source>
</evidence>
<feature type="transmembrane region" description="Helical" evidence="7">
    <location>
        <begin position="21"/>
        <end position="42"/>
    </location>
</feature>
<dbReference type="Pfam" id="PF12704">
    <property type="entry name" value="MacB_PCD"/>
    <property type="match status" value="1"/>
</dbReference>
<dbReference type="EMBL" id="CP003179">
    <property type="protein sequence ID" value="AEW05722.1"/>
    <property type="molecule type" value="Genomic_DNA"/>
</dbReference>
<dbReference type="GO" id="GO:0022857">
    <property type="term" value="F:transmembrane transporter activity"/>
    <property type="evidence" value="ECO:0007669"/>
    <property type="project" value="TreeGrafter"/>
</dbReference>
<dbReference type="Pfam" id="PF02687">
    <property type="entry name" value="FtsX"/>
    <property type="match status" value="1"/>
</dbReference>
<proteinExistence type="inferred from homology"/>
<evidence type="ECO:0000256" key="2">
    <source>
        <dbReference type="ARBA" id="ARBA00022475"/>
    </source>
</evidence>
<keyword evidence="5 7" id="KW-0472">Membrane</keyword>
<dbReference type="STRING" id="679936.Sulac_2249"/>
<keyword evidence="11" id="KW-1185">Reference proteome</keyword>
<dbReference type="InterPro" id="IPR050250">
    <property type="entry name" value="Macrolide_Exporter_MacB"/>
</dbReference>
<reference evidence="10 11" key="2">
    <citation type="journal article" date="2012" name="Stand. Genomic Sci.">
        <title>Complete genome sequence of the moderately thermophilic mineral-sulfide-oxidizing firmicute Sulfobacillus acidophilus type strain (NAL(T)).</title>
        <authorList>
            <person name="Anderson I."/>
            <person name="Chertkov O."/>
            <person name="Chen A."/>
            <person name="Saunders E."/>
            <person name="Lapidus A."/>
            <person name="Nolan M."/>
            <person name="Lucas S."/>
            <person name="Hammon N."/>
            <person name="Deshpande S."/>
            <person name="Cheng J.F."/>
            <person name="Han C."/>
            <person name="Tapia R."/>
            <person name="Goodwin L.A."/>
            <person name="Pitluck S."/>
            <person name="Liolios K."/>
            <person name="Pagani I."/>
            <person name="Ivanova N."/>
            <person name="Mikhailova N."/>
            <person name="Pati A."/>
            <person name="Palaniappan K."/>
            <person name="Land M."/>
            <person name="Pan C."/>
            <person name="Rohde M."/>
            <person name="Pukall R."/>
            <person name="Goker M."/>
            <person name="Detter J.C."/>
            <person name="Woyke T."/>
            <person name="Bristow J."/>
            <person name="Eisen J.A."/>
            <person name="Markowitz V."/>
            <person name="Hugenholtz P."/>
            <person name="Kyrpides N.C."/>
            <person name="Klenk H.P."/>
            <person name="Mavromatis K."/>
        </authorList>
    </citation>
    <scope>NUCLEOTIDE SEQUENCE [LARGE SCALE GENOMIC DNA]</scope>
    <source>
        <strain evidence="11">ATCC 700253 / DSM 10332 / NAL</strain>
    </source>
</reference>
<keyword evidence="2" id="KW-1003">Cell membrane</keyword>
<accession>G8TU50</accession>
<dbReference type="InterPro" id="IPR003838">
    <property type="entry name" value="ABC3_permease_C"/>
</dbReference>
<dbReference type="PANTHER" id="PTHR30572">
    <property type="entry name" value="MEMBRANE COMPONENT OF TRANSPORTER-RELATED"/>
    <property type="match status" value="1"/>
</dbReference>
<feature type="transmembrane region" description="Helical" evidence="7">
    <location>
        <begin position="325"/>
        <end position="351"/>
    </location>
</feature>
<comment type="similarity">
    <text evidence="6">Belongs to the ABC-4 integral membrane protein family.</text>
</comment>
<dbReference type="KEGG" id="sap:Sulac_2249"/>
<evidence type="ECO:0000313" key="11">
    <source>
        <dbReference type="Proteomes" id="UP000005439"/>
    </source>
</evidence>
<feature type="domain" description="ABC3 transporter permease C-terminal" evidence="8">
    <location>
        <begin position="286"/>
        <end position="398"/>
    </location>
</feature>
<dbReference type="HOGENOM" id="CLU_000604_8_0_9"/>
<dbReference type="Proteomes" id="UP000005439">
    <property type="component" value="Chromosome"/>
</dbReference>
<evidence type="ECO:0000259" key="8">
    <source>
        <dbReference type="Pfam" id="PF02687"/>
    </source>
</evidence>
<gene>
    <name evidence="10" type="ordered locus">Sulac_2249</name>
</gene>
<protein>
    <recommendedName>
        <fullName evidence="12">Multidrug ABC transporter substrate-binding protein</fullName>
    </recommendedName>
</protein>
<evidence type="ECO:0000256" key="5">
    <source>
        <dbReference type="ARBA" id="ARBA00023136"/>
    </source>
</evidence>
<name>G8TU50_SULAD</name>
<dbReference type="AlphaFoldDB" id="G8TU50"/>
<evidence type="ECO:0000256" key="4">
    <source>
        <dbReference type="ARBA" id="ARBA00022989"/>
    </source>
</evidence>
<evidence type="ECO:0000256" key="6">
    <source>
        <dbReference type="ARBA" id="ARBA00038076"/>
    </source>
</evidence>
<keyword evidence="3 7" id="KW-0812">Transmembrane</keyword>
<feature type="transmembrane region" description="Helical" evidence="7">
    <location>
        <begin position="282"/>
        <end position="304"/>
    </location>
</feature>
<feature type="domain" description="MacB-like periplasmic core" evidence="9">
    <location>
        <begin position="21"/>
        <end position="244"/>
    </location>
</feature>
<dbReference type="GO" id="GO:0005886">
    <property type="term" value="C:plasma membrane"/>
    <property type="evidence" value="ECO:0007669"/>
    <property type="project" value="UniProtKB-SubCell"/>
</dbReference>
<organism evidence="10 11">
    <name type="scientific">Sulfobacillus acidophilus (strain ATCC 700253 / DSM 10332 / NAL)</name>
    <dbReference type="NCBI Taxonomy" id="679936"/>
    <lineage>
        <taxon>Bacteria</taxon>
        <taxon>Bacillati</taxon>
        <taxon>Bacillota</taxon>
        <taxon>Clostridia</taxon>
        <taxon>Eubacteriales</taxon>
        <taxon>Clostridiales Family XVII. Incertae Sedis</taxon>
        <taxon>Sulfobacillus</taxon>
    </lineage>
</organism>
<feature type="transmembrane region" description="Helical" evidence="7">
    <location>
        <begin position="371"/>
        <end position="390"/>
    </location>
</feature>
<evidence type="ECO:0000256" key="1">
    <source>
        <dbReference type="ARBA" id="ARBA00004651"/>
    </source>
</evidence>
<sequence>MIGSEIFRIAIRNIRANKMRSLLTMLGIIIGVSAVILLSAVGRGATDSVTSRIESLGSNIIQIMPGGGSFGGVSLGQGSGAPLTMADVAAIQAQDNAVKAVAPLLSSNAQVVWRSNNYQTSIQGTTANYSEAKPTPLAEGRSFTSWEVAHSATVALLGTTVVQNLFSAGVNPIGQTIDINQIPFTVIGVLATEGTNGFINQDDRIIIPITTDQNLLDGTTDLTGIYVSAKSASLMNLAQAEITATLRAANHLTPNEPNDFNILNQATILSTLTSVTGILTKLLAGIAAISLVVGGIGIMNIMLVSVTERTREIGIRKAIGATRRAILAQFVVEAVLVSTLGGVIGVIIGVAGALGGEVLFHLPHLLDTNSVIVAFIFALAVGVVFGVYPARRAANLNPINALRFE</sequence>
<comment type="subcellular location">
    <subcellularLocation>
        <location evidence="1">Cell membrane</location>
        <topology evidence="1">Multi-pass membrane protein</topology>
    </subcellularLocation>
</comment>
<evidence type="ECO:0000313" key="10">
    <source>
        <dbReference type="EMBL" id="AEW05722.1"/>
    </source>
</evidence>
<reference evidence="11" key="1">
    <citation type="submission" date="2011-12" db="EMBL/GenBank/DDBJ databases">
        <title>The complete genome of chromosome of Sulfobacillus acidophilus DSM 10332.</title>
        <authorList>
            <person name="Lucas S."/>
            <person name="Han J."/>
            <person name="Lapidus A."/>
            <person name="Bruce D."/>
            <person name="Goodwin L."/>
            <person name="Pitluck S."/>
            <person name="Peters L."/>
            <person name="Kyrpides N."/>
            <person name="Mavromatis K."/>
            <person name="Ivanova N."/>
            <person name="Mikhailova N."/>
            <person name="Chertkov O."/>
            <person name="Saunders E."/>
            <person name="Detter J.C."/>
            <person name="Tapia R."/>
            <person name="Han C."/>
            <person name="Land M."/>
            <person name="Hauser L."/>
            <person name="Markowitz V."/>
            <person name="Cheng J.-F."/>
            <person name="Hugenholtz P."/>
            <person name="Woyke T."/>
            <person name="Wu D."/>
            <person name="Pukall R."/>
            <person name="Gehrich-Schroeter G."/>
            <person name="Schneider S."/>
            <person name="Klenk H.-P."/>
            <person name="Eisen J.A."/>
        </authorList>
    </citation>
    <scope>NUCLEOTIDE SEQUENCE [LARGE SCALE GENOMIC DNA]</scope>
    <source>
        <strain evidence="11">ATCC 700253 / DSM 10332 / NAL</strain>
    </source>
</reference>
<evidence type="ECO:0008006" key="12">
    <source>
        <dbReference type="Google" id="ProtNLM"/>
    </source>
</evidence>
<dbReference type="InterPro" id="IPR025857">
    <property type="entry name" value="MacB_PCD"/>
</dbReference>